<proteinExistence type="predicted"/>
<feature type="compositionally biased region" description="Basic and acidic residues" evidence="1">
    <location>
        <begin position="191"/>
        <end position="202"/>
    </location>
</feature>
<feature type="compositionally biased region" description="Acidic residues" evidence="1">
    <location>
        <begin position="552"/>
        <end position="562"/>
    </location>
</feature>
<feature type="compositionally biased region" description="Basic and acidic residues" evidence="1">
    <location>
        <begin position="292"/>
        <end position="312"/>
    </location>
</feature>
<organism evidence="2 3">
    <name type="scientific">Cytobacillus firmus</name>
    <name type="common">Bacillus firmus</name>
    <dbReference type="NCBI Taxonomy" id="1399"/>
    <lineage>
        <taxon>Bacteria</taxon>
        <taxon>Bacillati</taxon>
        <taxon>Bacillota</taxon>
        <taxon>Bacilli</taxon>
        <taxon>Bacillales</taxon>
        <taxon>Bacillaceae</taxon>
        <taxon>Cytobacillus</taxon>
    </lineage>
</organism>
<evidence type="ECO:0000313" key="3">
    <source>
        <dbReference type="Proteomes" id="UP001163104"/>
    </source>
</evidence>
<accession>A0AA46PQU3</accession>
<feature type="region of interest" description="Disordered" evidence="1">
    <location>
        <begin position="214"/>
        <end position="409"/>
    </location>
</feature>
<feature type="compositionally biased region" description="Polar residues" evidence="1">
    <location>
        <begin position="219"/>
        <end position="235"/>
    </location>
</feature>
<sequence>MSDIRKAYNRIYHFNSAGEIQLRQPKFYPSGDGNPPKSTDNVNKNDAVNNKKPAPSKKPGSSPFILPPPLVESKQVSRLEQRFREVDFEGKKKLRKSKNEKVKKQNDKKQVVKIPDKIKDLLTPFSPMLSWSPSLPSQFSNAASFKKAVHNESSPTFTNMEDFAQLRDLDNESASETQLSKSVEGNAHQQGKSEVKSLDRDTSELAEEFAALLEESSSVQKQPANLQKSDESSALENEFYILLDDETESHDEKQENIYQMEEFSSGPGRYSEMNSLPPSGKDFDSELEESSSIEKDFDSELKESPSIEKDFDSELEESSSTEKDMSYPIQDEAFALLMESSMGRIEDSSNIKEEDLTESSEPSSLEDKTAMDPDNLTITIEEESSPKEKEFQREECHADSKESSTYEENFEGEYSALLKRAYFMLDDQEDAGHSLQDKFLALMDSSPSIYEEFSEILPEYYPESEDVQEKEHYQKLSLLLKEFSAKLENVNEDESITADSEEDVSSIKVESDEKFTLGSESSSKPESYEDVPGELDEESSLEEHDESSSLSEDAEECADEMNETPSIRHHAFPKCSGPIVKLPILVAKTNLEISIFDILPLDIPTNAVRKLEWSVHSLNCRVVLPSNIVFIKGILIAEIDYLEDNCVQLQKLIVPYEKITELAWCSTPVMPEQTMTQEYLFQTENKYEVHSESFQKYSEDIYCQLQSTTAVWHDELASEINLEIQGQVILSIDFLQEQYVHLDYH</sequence>
<name>A0AA46PQU3_CYTFI</name>
<dbReference type="RefSeq" id="WP_263599696.1">
    <property type="nucleotide sequence ID" value="NZ_CP107027.1"/>
</dbReference>
<dbReference type="Proteomes" id="UP001163104">
    <property type="component" value="Chromosome"/>
</dbReference>
<feature type="region of interest" description="Disordered" evidence="1">
    <location>
        <begin position="169"/>
        <end position="202"/>
    </location>
</feature>
<feature type="compositionally biased region" description="Acidic residues" evidence="1">
    <location>
        <begin position="491"/>
        <end position="504"/>
    </location>
</feature>
<evidence type="ECO:0000256" key="1">
    <source>
        <dbReference type="SAM" id="MobiDB-lite"/>
    </source>
</evidence>
<feature type="compositionally biased region" description="Basic and acidic residues" evidence="1">
    <location>
        <begin position="384"/>
        <end position="404"/>
    </location>
</feature>
<feature type="compositionally biased region" description="Acidic residues" evidence="1">
    <location>
        <begin position="528"/>
        <end position="545"/>
    </location>
</feature>
<feature type="region of interest" description="Disordered" evidence="1">
    <location>
        <begin position="491"/>
        <end position="563"/>
    </location>
</feature>
<reference evidence="2" key="1">
    <citation type="submission" date="2022-10" db="EMBL/GenBank/DDBJ databases">
        <title>Mechanism of multi-heavy metal repair in Cytobacillus Firmus M7.</title>
        <authorList>
            <person name="Li X."/>
            <person name="Yu C."/>
        </authorList>
    </citation>
    <scope>NUCLEOTIDE SEQUENCE</scope>
    <source>
        <strain evidence="2">M7</strain>
    </source>
</reference>
<dbReference type="AlphaFoldDB" id="A0AA46PQU3"/>
<gene>
    <name evidence="2" type="ORF">OD459_01990</name>
</gene>
<feature type="compositionally biased region" description="Basic and acidic residues" evidence="1">
    <location>
        <begin position="344"/>
        <end position="354"/>
    </location>
</feature>
<evidence type="ECO:0000313" key="2">
    <source>
        <dbReference type="EMBL" id="UYG95820.1"/>
    </source>
</evidence>
<feature type="compositionally biased region" description="Polar residues" evidence="1">
    <location>
        <begin position="172"/>
        <end position="190"/>
    </location>
</feature>
<protein>
    <submittedName>
        <fullName evidence="2">Uncharacterized protein</fullName>
    </submittedName>
</protein>
<feature type="compositionally biased region" description="Low complexity" evidence="1">
    <location>
        <begin position="40"/>
        <end position="63"/>
    </location>
</feature>
<feature type="region of interest" description="Disordered" evidence="1">
    <location>
        <begin position="23"/>
        <end position="69"/>
    </location>
</feature>
<dbReference type="EMBL" id="CP107027">
    <property type="protein sequence ID" value="UYG95820.1"/>
    <property type="molecule type" value="Genomic_DNA"/>
</dbReference>